<organism evidence="2 3">
    <name type="scientific">Ranitomeya imitator</name>
    <name type="common">mimic poison frog</name>
    <dbReference type="NCBI Taxonomy" id="111125"/>
    <lineage>
        <taxon>Eukaryota</taxon>
        <taxon>Metazoa</taxon>
        <taxon>Chordata</taxon>
        <taxon>Craniata</taxon>
        <taxon>Vertebrata</taxon>
        <taxon>Euteleostomi</taxon>
        <taxon>Amphibia</taxon>
        <taxon>Batrachia</taxon>
        <taxon>Anura</taxon>
        <taxon>Neobatrachia</taxon>
        <taxon>Hyloidea</taxon>
        <taxon>Dendrobatidae</taxon>
        <taxon>Dendrobatinae</taxon>
        <taxon>Ranitomeya</taxon>
    </lineage>
</organism>
<evidence type="ECO:0000313" key="3">
    <source>
        <dbReference type="Proteomes" id="UP001176940"/>
    </source>
</evidence>
<feature type="compositionally biased region" description="Polar residues" evidence="1">
    <location>
        <begin position="73"/>
        <end position="89"/>
    </location>
</feature>
<feature type="compositionally biased region" description="Basic and acidic residues" evidence="1">
    <location>
        <begin position="8"/>
        <end position="24"/>
    </location>
</feature>
<comment type="caution">
    <text evidence="2">The sequence shown here is derived from an EMBL/GenBank/DDBJ whole genome shotgun (WGS) entry which is preliminary data.</text>
</comment>
<protein>
    <submittedName>
        <fullName evidence="2">Uncharacterized protein</fullName>
    </submittedName>
</protein>
<proteinExistence type="predicted"/>
<evidence type="ECO:0000256" key="1">
    <source>
        <dbReference type="SAM" id="MobiDB-lite"/>
    </source>
</evidence>
<feature type="region of interest" description="Disordered" evidence="1">
    <location>
        <begin position="1"/>
        <end position="95"/>
    </location>
</feature>
<sequence length="174" mass="19084">MKQQEGSVTRRWEAPDQDLRHPSDRTAPGTMDPALLRDRELFKKRALNTPAVEKRSSASESSKKKKAKVEISGTSSSKQGSGMKRSSQVCCAGSGHQGEKRFYAGQLGNRLASLPRALLPSLRTRDFRHQSAPTRQGLGGILRLEASLSSPAPLLLQRCARDEGFRSEAGGRRK</sequence>
<reference evidence="2" key="1">
    <citation type="submission" date="2023-07" db="EMBL/GenBank/DDBJ databases">
        <authorList>
            <person name="Stuckert A."/>
        </authorList>
    </citation>
    <scope>NUCLEOTIDE SEQUENCE</scope>
</reference>
<dbReference type="Proteomes" id="UP001176940">
    <property type="component" value="Unassembled WGS sequence"/>
</dbReference>
<evidence type="ECO:0000313" key="2">
    <source>
        <dbReference type="EMBL" id="CAJ0937673.1"/>
    </source>
</evidence>
<dbReference type="EMBL" id="CAUEEQ010013655">
    <property type="protein sequence ID" value="CAJ0937673.1"/>
    <property type="molecule type" value="Genomic_DNA"/>
</dbReference>
<accession>A0ABN9LCK8</accession>
<gene>
    <name evidence="2" type="ORF">RIMI_LOCUS7268768</name>
</gene>
<name>A0ABN9LCK8_9NEOB</name>
<keyword evidence="3" id="KW-1185">Reference proteome</keyword>